<dbReference type="GO" id="GO:0006893">
    <property type="term" value="P:Golgi to plasma membrane transport"/>
    <property type="evidence" value="ECO:0000318"/>
    <property type="project" value="GO_Central"/>
</dbReference>
<dbReference type="AlphaFoldDB" id="B3S0I9"/>
<evidence type="ECO:0000313" key="11">
    <source>
        <dbReference type="Proteomes" id="UP000009022"/>
    </source>
</evidence>
<feature type="coiled-coil region" evidence="7">
    <location>
        <begin position="50"/>
        <end position="102"/>
    </location>
</feature>
<evidence type="ECO:0000256" key="1">
    <source>
        <dbReference type="ARBA" id="ARBA00006572"/>
    </source>
</evidence>
<dbReference type="FunCoup" id="B3S0I9">
    <property type="interactions" value="2646"/>
</dbReference>
<reference evidence="10 11" key="1">
    <citation type="journal article" date="2008" name="Nature">
        <title>The Trichoplax genome and the nature of placozoans.</title>
        <authorList>
            <person name="Srivastava M."/>
            <person name="Begovic E."/>
            <person name="Chapman J."/>
            <person name="Putnam N.H."/>
            <person name="Hellsten U."/>
            <person name="Kawashima T."/>
            <person name="Kuo A."/>
            <person name="Mitros T."/>
            <person name="Salamov A."/>
            <person name="Carpenter M.L."/>
            <person name="Signorovitch A.Y."/>
            <person name="Moreno M.A."/>
            <person name="Kamm K."/>
            <person name="Grimwood J."/>
            <person name="Schmutz J."/>
            <person name="Shapiro H."/>
            <person name="Grigoriev I.V."/>
            <person name="Buss L.W."/>
            <person name="Schierwater B."/>
            <person name="Dellaporta S.L."/>
            <person name="Rokhsar D.S."/>
        </authorList>
    </citation>
    <scope>NUCLEOTIDE SEQUENCE [LARGE SCALE GENOMIC DNA]</scope>
    <source>
        <strain evidence="10 11">Grell-BS-1999</strain>
    </source>
</reference>
<dbReference type="InterPro" id="IPR048627">
    <property type="entry name" value="Sec10_HB"/>
</dbReference>
<evidence type="ECO:0000256" key="2">
    <source>
        <dbReference type="ARBA" id="ARBA00017524"/>
    </source>
</evidence>
<proteinExistence type="inferred from homology"/>
<keyword evidence="4" id="KW-0268">Exocytosis</keyword>
<dbReference type="OMA" id="PLCKHHY"/>
<dbReference type="STRING" id="10228.B3S0I9"/>
<dbReference type="InterPro" id="IPR048625">
    <property type="entry name" value="Sec10_N"/>
</dbReference>
<dbReference type="PhylomeDB" id="B3S0I9"/>
<evidence type="ECO:0000256" key="4">
    <source>
        <dbReference type="ARBA" id="ARBA00022483"/>
    </source>
</evidence>
<evidence type="ECO:0000256" key="3">
    <source>
        <dbReference type="ARBA" id="ARBA00022448"/>
    </source>
</evidence>
<sequence>MQFTVDDFENDFDLKDFIERISRSSTGSGIRGKPESFNPQALHVTFEEAIDSLQSVLKSTENRVNAIEETCKTEEYEHRKRLQSLQKALDTAIDRFEDLDQRVNFVATKVVHVGDQLEGVNMPRSHDVEAQKLMSYFSEYMADRDPLVIVVEDPNKPYPMHYIKVAEAADIIQNLYHLSQDLPTEGFENVKSRINEKYKEVENRLKCEFAVAHQAKDVKKMKDISNTLAPFKGYNQCIEDFITACQRNQFTSVNAFDDILRICERAYDIIKEVFSDYNHIMATLVENIFDGHVKEYVHTNLDKLYQNDKEKYLKSLYDYYDRFHKVTSIITKKYDLSSEVSIVNKSKKSIFGSYMEDYISVEVKHLRDMFDNSISSYYSSIGHQKRQIATGGLSQAFLKRSTDTSGIGDESLVSQEVAINMLSESRNAILRCHLLAPKLSLPNYIWQIFEVLLEKLCLDHISYAIDISLQMIPSSSPNTQPDGRFYDVSGQANAIIQLLKKHFNENVLPVIGSTAIYDSSIQKRNAILQQLEEKIDQGLEKSVQAAISWLKHILSTEQKKTDFRPEDSKIVVELTTPACSSCIQFIRLQRKLIKSCLDGKNVEEVLKEFGVRFHRILYDHLQQFAYNSMGGMFALADVHSYQDCIKEFQIPLLDKLFSTLHALCKLLVTNPENIRQLCCEEQLASMDRNVLQQFANLRTDYKTARLAKHFQ</sequence>
<evidence type="ECO:0000313" key="10">
    <source>
        <dbReference type="EMBL" id="EDV23650.1"/>
    </source>
</evidence>
<dbReference type="eggNOG" id="KOG3745">
    <property type="taxonomic scope" value="Eukaryota"/>
</dbReference>
<dbReference type="PANTHER" id="PTHR12100">
    <property type="entry name" value="SEC10"/>
    <property type="match status" value="1"/>
</dbReference>
<dbReference type="KEGG" id="tad:TRIADDRAFT_57065"/>
<dbReference type="PANTHER" id="PTHR12100:SF0">
    <property type="entry name" value="EXOCYST COMPLEX COMPONENT 5"/>
    <property type="match status" value="1"/>
</dbReference>
<dbReference type="Pfam" id="PF20667">
    <property type="entry name" value="Sec10_N"/>
    <property type="match status" value="1"/>
</dbReference>
<keyword evidence="3" id="KW-0813">Transport</keyword>
<comment type="similarity">
    <text evidence="1">Belongs to the SEC10 family.</text>
</comment>
<dbReference type="Proteomes" id="UP000009022">
    <property type="component" value="Unassembled WGS sequence"/>
</dbReference>
<dbReference type="InterPro" id="IPR009976">
    <property type="entry name" value="Sec10-like"/>
</dbReference>
<dbReference type="OrthoDB" id="125856at2759"/>
<name>B3S0I9_TRIAD</name>
<dbReference type="InParanoid" id="B3S0I9"/>
<evidence type="ECO:0000259" key="9">
    <source>
        <dbReference type="Pfam" id="PF20667"/>
    </source>
</evidence>
<dbReference type="EMBL" id="DS985246">
    <property type="protein sequence ID" value="EDV23650.1"/>
    <property type="molecule type" value="Genomic_DNA"/>
</dbReference>
<evidence type="ECO:0000256" key="6">
    <source>
        <dbReference type="ARBA" id="ARBA00031471"/>
    </source>
</evidence>
<dbReference type="HOGENOM" id="CLU_020771_1_0_1"/>
<keyword evidence="5 7" id="KW-0175">Coiled coil</keyword>
<evidence type="ECO:0000259" key="8">
    <source>
        <dbReference type="Pfam" id="PF07393"/>
    </source>
</evidence>
<evidence type="ECO:0000256" key="5">
    <source>
        <dbReference type="ARBA" id="ARBA00023054"/>
    </source>
</evidence>
<feature type="domain" description="Exocyst complex component Sec10 N-terminal" evidence="9">
    <location>
        <begin position="39"/>
        <end position="142"/>
    </location>
</feature>
<gene>
    <name evidence="10" type="ORF">TRIADDRAFT_57065</name>
</gene>
<protein>
    <recommendedName>
        <fullName evidence="2">Exocyst complex component 5</fullName>
    </recommendedName>
    <alternativeName>
        <fullName evidence="6">Exocyst complex component Sec10</fullName>
    </alternativeName>
</protein>
<dbReference type="CTD" id="6754755"/>
<accession>B3S0I9</accession>
<evidence type="ECO:0000256" key="7">
    <source>
        <dbReference type="SAM" id="Coils"/>
    </source>
</evidence>
<dbReference type="RefSeq" id="XP_002113176.1">
    <property type="nucleotide sequence ID" value="XM_002113140.1"/>
</dbReference>
<keyword evidence="11" id="KW-1185">Reference proteome</keyword>
<dbReference type="Pfam" id="PF07393">
    <property type="entry name" value="Sec10_HB"/>
    <property type="match status" value="1"/>
</dbReference>
<dbReference type="GeneID" id="6754755"/>
<dbReference type="GO" id="GO:0006887">
    <property type="term" value="P:exocytosis"/>
    <property type="evidence" value="ECO:0000318"/>
    <property type="project" value="GO_Central"/>
</dbReference>
<dbReference type="GO" id="GO:0000145">
    <property type="term" value="C:exocyst"/>
    <property type="evidence" value="ECO:0000318"/>
    <property type="project" value="GO_Central"/>
</dbReference>
<feature type="domain" description="Exocyst complex component Sec10-like alpha-helical bundle" evidence="8">
    <location>
        <begin position="167"/>
        <end position="710"/>
    </location>
</feature>
<organism evidence="10 11">
    <name type="scientific">Trichoplax adhaerens</name>
    <name type="common">Trichoplax reptans</name>
    <dbReference type="NCBI Taxonomy" id="10228"/>
    <lineage>
        <taxon>Eukaryota</taxon>
        <taxon>Metazoa</taxon>
        <taxon>Placozoa</taxon>
        <taxon>Uniplacotomia</taxon>
        <taxon>Trichoplacea</taxon>
        <taxon>Trichoplacidae</taxon>
        <taxon>Trichoplax</taxon>
    </lineage>
</organism>